<proteinExistence type="predicted"/>
<reference evidence="1 2" key="1">
    <citation type="journal article" date="2020" name="Cell">
        <title>Large-Scale Comparative Analyses of Tick Genomes Elucidate Their Genetic Diversity and Vector Capacities.</title>
        <authorList>
            <consortium name="Tick Genome and Microbiome Consortium (TIGMIC)"/>
            <person name="Jia N."/>
            <person name="Wang J."/>
            <person name="Shi W."/>
            <person name="Du L."/>
            <person name="Sun Y."/>
            <person name="Zhan W."/>
            <person name="Jiang J.F."/>
            <person name="Wang Q."/>
            <person name="Zhang B."/>
            <person name="Ji P."/>
            <person name="Bell-Sakyi L."/>
            <person name="Cui X.M."/>
            <person name="Yuan T.T."/>
            <person name="Jiang B.G."/>
            <person name="Yang W.F."/>
            <person name="Lam T.T."/>
            <person name="Chang Q.C."/>
            <person name="Ding S.J."/>
            <person name="Wang X.J."/>
            <person name="Zhu J.G."/>
            <person name="Ruan X.D."/>
            <person name="Zhao L."/>
            <person name="Wei J.T."/>
            <person name="Ye R.Z."/>
            <person name="Que T.C."/>
            <person name="Du C.H."/>
            <person name="Zhou Y.H."/>
            <person name="Cheng J.X."/>
            <person name="Dai P.F."/>
            <person name="Guo W.B."/>
            <person name="Han X.H."/>
            <person name="Huang E.J."/>
            <person name="Li L.F."/>
            <person name="Wei W."/>
            <person name="Gao Y.C."/>
            <person name="Liu J.Z."/>
            <person name="Shao H.Z."/>
            <person name="Wang X."/>
            <person name="Wang C.C."/>
            <person name="Yang T.C."/>
            <person name="Huo Q.B."/>
            <person name="Li W."/>
            <person name="Chen H.Y."/>
            <person name="Chen S.E."/>
            <person name="Zhou L.G."/>
            <person name="Ni X.B."/>
            <person name="Tian J.H."/>
            <person name="Sheng Y."/>
            <person name="Liu T."/>
            <person name="Pan Y.S."/>
            <person name="Xia L.Y."/>
            <person name="Li J."/>
            <person name="Zhao F."/>
            <person name="Cao W.C."/>
        </authorList>
    </citation>
    <scope>NUCLEOTIDE SEQUENCE [LARGE SCALE GENOMIC DNA]</scope>
    <source>
        <strain evidence="1">Iper-2018</strain>
    </source>
</reference>
<accession>A0AC60R042</accession>
<sequence>MTDIKGKKFSLMLDETTDVTVEKLLAICTRYFSEKSGEVVTPFLGLYPVVHATGEALFQIVRGCLFEYGMCLSDCVGIACDRAAVMVGEHNSVWSRMKEESPNCILNKCVCHSLALCVQKAFETLPSSLGYLLTEIPGWFSNSTLRRHAYKELFEDLKEQEVEAESAKKNCHMPFLKLSGTRWLVRGRVIKRFLEHWNELKAYFKLAMQERSQEVRYKARLIHDMLHDDVNYLYFVFLSPVVLEFEKINAFFQSVNIDPDKMFKELDVLHRALKSRIFNRQGHRLSLGMTDFGAQFTSELLRCCKHQESNLSEAAVQGLKQRCQDFLSDLLKEVEKRLPANQAIFQGISGLHPSKVLSQTARLSVLQLPLHHLIEESLDVIEMQYRKIVMHLWSEETVFNGKVPEDSATFWAGIFKYQNGMGQKPYKELALYALACLSCPVSNAVVERVFSQVTCVKTKYRNKMSLKTLDAIVRIRTTLASREVCCVKFTITDDMLRRFQSDIYDAQTAD</sequence>
<dbReference type="EMBL" id="JABSTQ010001073">
    <property type="protein sequence ID" value="KAG0445007.1"/>
    <property type="molecule type" value="Genomic_DNA"/>
</dbReference>
<name>A0AC60R042_IXOPE</name>
<comment type="caution">
    <text evidence="1">The sequence shown here is derived from an EMBL/GenBank/DDBJ whole genome shotgun (WGS) entry which is preliminary data.</text>
</comment>
<protein>
    <submittedName>
        <fullName evidence="1">Uncharacterized protein</fullName>
    </submittedName>
</protein>
<gene>
    <name evidence="1" type="ORF">HPB47_004919</name>
</gene>
<evidence type="ECO:0000313" key="1">
    <source>
        <dbReference type="EMBL" id="KAG0445007.1"/>
    </source>
</evidence>
<keyword evidence="2" id="KW-1185">Reference proteome</keyword>
<organism evidence="1 2">
    <name type="scientific">Ixodes persulcatus</name>
    <name type="common">Taiga tick</name>
    <dbReference type="NCBI Taxonomy" id="34615"/>
    <lineage>
        <taxon>Eukaryota</taxon>
        <taxon>Metazoa</taxon>
        <taxon>Ecdysozoa</taxon>
        <taxon>Arthropoda</taxon>
        <taxon>Chelicerata</taxon>
        <taxon>Arachnida</taxon>
        <taxon>Acari</taxon>
        <taxon>Parasitiformes</taxon>
        <taxon>Ixodida</taxon>
        <taxon>Ixodoidea</taxon>
        <taxon>Ixodidae</taxon>
        <taxon>Ixodinae</taxon>
        <taxon>Ixodes</taxon>
    </lineage>
</organism>
<dbReference type="Proteomes" id="UP000805193">
    <property type="component" value="Unassembled WGS sequence"/>
</dbReference>
<evidence type="ECO:0000313" key="2">
    <source>
        <dbReference type="Proteomes" id="UP000805193"/>
    </source>
</evidence>